<accession>A0AC60PXR1</accession>
<comment type="caution">
    <text evidence="1">The sequence shown here is derived from an EMBL/GenBank/DDBJ whole genome shotgun (WGS) entry which is preliminary data.</text>
</comment>
<reference evidence="1 2" key="1">
    <citation type="journal article" date="2020" name="Cell">
        <title>Large-Scale Comparative Analyses of Tick Genomes Elucidate Their Genetic Diversity and Vector Capacities.</title>
        <authorList>
            <consortium name="Tick Genome and Microbiome Consortium (TIGMIC)"/>
            <person name="Jia N."/>
            <person name="Wang J."/>
            <person name="Shi W."/>
            <person name="Du L."/>
            <person name="Sun Y."/>
            <person name="Zhan W."/>
            <person name="Jiang J.F."/>
            <person name="Wang Q."/>
            <person name="Zhang B."/>
            <person name="Ji P."/>
            <person name="Bell-Sakyi L."/>
            <person name="Cui X.M."/>
            <person name="Yuan T.T."/>
            <person name="Jiang B.G."/>
            <person name="Yang W.F."/>
            <person name="Lam T.T."/>
            <person name="Chang Q.C."/>
            <person name="Ding S.J."/>
            <person name="Wang X.J."/>
            <person name="Zhu J.G."/>
            <person name="Ruan X.D."/>
            <person name="Zhao L."/>
            <person name="Wei J.T."/>
            <person name="Ye R.Z."/>
            <person name="Que T.C."/>
            <person name="Du C.H."/>
            <person name="Zhou Y.H."/>
            <person name="Cheng J.X."/>
            <person name="Dai P.F."/>
            <person name="Guo W.B."/>
            <person name="Han X.H."/>
            <person name="Huang E.J."/>
            <person name="Li L.F."/>
            <person name="Wei W."/>
            <person name="Gao Y.C."/>
            <person name="Liu J.Z."/>
            <person name="Shao H.Z."/>
            <person name="Wang X."/>
            <person name="Wang C.C."/>
            <person name="Yang T.C."/>
            <person name="Huo Q.B."/>
            <person name="Li W."/>
            <person name="Chen H.Y."/>
            <person name="Chen S.E."/>
            <person name="Zhou L.G."/>
            <person name="Ni X.B."/>
            <person name="Tian J.H."/>
            <person name="Sheng Y."/>
            <person name="Liu T."/>
            <person name="Pan Y.S."/>
            <person name="Xia L.Y."/>
            <person name="Li J."/>
            <person name="Zhao F."/>
            <person name="Cao W.C."/>
        </authorList>
    </citation>
    <scope>NUCLEOTIDE SEQUENCE [LARGE SCALE GENOMIC DNA]</scope>
    <source>
        <strain evidence="1">Iper-2018</strain>
    </source>
</reference>
<dbReference type="Proteomes" id="UP000805193">
    <property type="component" value="Unassembled WGS sequence"/>
</dbReference>
<gene>
    <name evidence="1" type="ORF">HPB47_027278</name>
</gene>
<evidence type="ECO:0000313" key="2">
    <source>
        <dbReference type="Proteomes" id="UP000805193"/>
    </source>
</evidence>
<sequence>MEKTTGNQVAFLAILPREVSLRKNNRWAVIAEVLQQHNDEAMETNFIDGSRQSWSALCMLDGVHLNKKGSMVFGRILRGGIPRVVACHEQEAKNQEWSRHAAEEKHQELRRQYGDQAKELAEFSNGGRSFGRGMSLPSVDIGLWATWIPSLASTHVSSSLVPFMQGTLMREVIVFLEMFLAVATARETGRLGDVYDDIEDDM</sequence>
<evidence type="ECO:0000313" key="1">
    <source>
        <dbReference type="EMBL" id="KAG0425564.1"/>
    </source>
</evidence>
<dbReference type="EMBL" id="JABSTQ010009824">
    <property type="protein sequence ID" value="KAG0425564.1"/>
    <property type="molecule type" value="Genomic_DNA"/>
</dbReference>
<name>A0AC60PXR1_IXOPE</name>
<protein>
    <submittedName>
        <fullName evidence="1">Uncharacterized protein</fullName>
    </submittedName>
</protein>
<keyword evidence="2" id="KW-1185">Reference proteome</keyword>
<proteinExistence type="predicted"/>
<organism evidence="1 2">
    <name type="scientific">Ixodes persulcatus</name>
    <name type="common">Taiga tick</name>
    <dbReference type="NCBI Taxonomy" id="34615"/>
    <lineage>
        <taxon>Eukaryota</taxon>
        <taxon>Metazoa</taxon>
        <taxon>Ecdysozoa</taxon>
        <taxon>Arthropoda</taxon>
        <taxon>Chelicerata</taxon>
        <taxon>Arachnida</taxon>
        <taxon>Acari</taxon>
        <taxon>Parasitiformes</taxon>
        <taxon>Ixodida</taxon>
        <taxon>Ixodoidea</taxon>
        <taxon>Ixodidae</taxon>
        <taxon>Ixodinae</taxon>
        <taxon>Ixodes</taxon>
    </lineage>
</organism>